<dbReference type="Gene3D" id="1.10.287.310">
    <property type="match status" value="1"/>
</dbReference>
<gene>
    <name evidence="5" type="primary">rpl29</name>
</gene>
<dbReference type="EMBL" id="MK814742">
    <property type="protein sequence ID" value="QCI08964.1"/>
    <property type="molecule type" value="Genomic_DNA"/>
</dbReference>
<evidence type="ECO:0000256" key="1">
    <source>
        <dbReference type="ARBA" id="ARBA00009254"/>
    </source>
</evidence>
<dbReference type="SUPFAM" id="SSF46561">
    <property type="entry name" value="Ribosomal protein L29 (L29p)"/>
    <property type="match status" value="1"/>
</dbReference>
<sequence>MKLSKFKILSEELNLQQIEDQILEIKKELIKYHIKKNTKQDIKPHIIKKLKHKLSQLLTLETLKTQ</sequence>
<reference evidence="5" key="1">
    <citation type="journal article" date="2019" name="Mol. Phylogenet. Evol.">
        <title>Morphological evolution and classification of the red algal order Ceramiales inferred using plastid phylogenomics.</title>
        <authorList>
            <person name="Diaz-Tapia P."/>
            <person name="Pasella M.M."/>
            <person name="Verbruggen H."/>
            <person name="Maggs C.A."/>
        </authorList>
    </citation>
    <scope>NUCLEOTIDE SEQUENCE</scope>
    <source>
        <strain evidence="5">PD2766_6</strain>
    </source>
</reference>
<keyword evidence="4" id="KW-0175">Coiled coil</keyword>
<reference evidence="5" key="2">
    <citation type="submission" date="2019-04" db="EMBL/GenBank/DDBJ databases">
        <authorList>
            <person name="Pasella M."/>
        </authorList>
    </citation>
    <scope>NUCLEOTIDE SEQUENCE</scope>
    <source>
        <strain evidence="5">PD2766_6</strain>
    </source>
</reference>
<dbReference type="Pfam" id="PF00831">
    <property type="entry name" value="Ribosomal_L29"/>
    <property type="match status" value="1"/>
</dbReference>
<dbReference type="InterPro" id="IPR001854">
    <property type="entry name" value="Ribosomal_uL29"/>
</dbReference>
<evidence type="ECO:0000256" key="4">
    <source>
        <dbReference type="SAM" id="Coils"/>
    </source>
</evidence>
<protein>
    <submittedName>
        <fullName evidence="5">Ribosomal protein L29</fullName>
    </submittedName>
</protein>
<keyword evidence="3" id="KW-0687">Ribonucleoprotein</keyword>
<dbReference type="NCBIfam" id="TIGR00012">
    <property type="entry name" value="L29"/>
    <property type="match status" value="1"/>
</dbReference>
<keyword evidence="2 5" id="KW-0689">Ribosomal protein</keyword>
<dbReference type="InterPro" id="IPR036049">
    <property type="entry name" value="Ribosomal_uL29_sf"/>
</dbReference>
<dbReference type="GO" id="GO:0006412">
    <property type="term" value="P:translation"/>
    <property type="evidence" value="ECO:0007669"/>
    <property type="project" value="InterPro"/>
</dbReference>
<evidence type="ECO:0000313" key="5">
    <source>
        <dbReference type="EMBL" id="QCI08964.1"/>
    </source>
</evidence>
<dbReference type="GO" id="GO:1990904">
    <property type="term" value="C:ribonucleoprotein complex"/>
    <property type="evidence" value="ECO:0007669"/>
    <property type="project" value="UniProtKB-KW"/>
</dbReference>
<proteinExistence type="inferred from homology"/>
<dbReference type="GO" id="GO:0003735">
    <property type="term" value="F:structural constituent of ribosome"/>
    <property type="evidence" value="ECO:0007669"/>
    <property type="project" value="InterPro"/>
</dbReference>
<geneLocation type="plastid" evidence="5"/>
<feature type="coiled-coil region" evidence="4">
    <location>
        <begin position="8"/>
        <end position="35"/>
    </location>
</feature>
<comment type="similarity">
    <text evidence="1">Belongs to the universal ribosomal protein uL29 family.</text>
</comment>
<accession>A0A4D6WZ07</accession>
<dbReference type="AlphaFoldDB" id="A0A4D6WZ07"/>
<keyword evidence="5" id="KW-0934">Plastid</keyword>
<organism evidence="5">
    <name type="scientific">Wrangelia sp</name>
    <dbReference type="NCBI Taxonomy" id="2575620"/>
    <lineage>
        <taxon>Eukaryota</taxon>
        <taxon>Rhodophyta</taxon>
        <taxon>Florideophyceae</taxon>
        <taxon>Rhodymeniophycidae</taxon>
        <taxon>Ceramiales</taxon>
        <taxon>Ceramiaceae</taxon>
        <taxon>Wrangelia</taxon>
    </lineage>
</organism>
<evidence type="ECO:0000256" key="3">
    <source>
        <dbReference type="ARBA" id="ARBA00023274"/>
    </source>
</evidence>
<dbReference type="GO" id="GO:0005840">
    <property type="term" value="C:ribosome"/>
    <property type="evidence" value="ECO:0007669"/>
    <property type="project" value="UniProtKB-KW"/>
</dbReference>
<evidence type="ECO:0000256" key="2">
    <source>
        <dbReference type="ARBA" id="ARBA00022980"/>
    </source>
</evidence>
<dbReference type="HAMAP" id="MF_00374">
    <property type="entry name" value="Ribosomal_uL29"/>
    <property type="match status" value="1"/>
</dbReference>
<name>A0A4D6WZ07_9FLOR</name>